<evidence type="ECO:0000256" key="4">
    <source>
        <dbReference type="ARBA" id="ARBA00022833"/>
    </source>
</evidence>
<dbReference type="CDD" id="cd07363">
    <property type="entry name" value="45_DOPA_Dioxygenase"/>
    <property type="match status" value="1"/>
</dbReference>
<dbReference type="GO" id="GO:0016702">
    <property type="term" value="F:oxidoreductase activity, acting on single donors with incorporation of molecular oxygen, incorporation of two atoms of oxygen"/>
    <property type="evidence" value="ECO:0007669"/>
    <property type="project" value="UniProtKB-ARBA"/>
</dbReference>
<name>A0A6J6S1S9_9ZZZZ</name>
<keyword evidence="4" id="KW-0862">Zinc</keyword>
<evidence type="ECO:0000313" key="12">
    <source>
        <dbReference type="EMBL" id="CAB5022831.1"/>
    </source>
</evidence>
<keyword evidence="3" id="KW-0479">Metal-binding</keyword>
<evidence type="ECO:0000313" key="8">
    <source>
        <dbReference type="EMBL" id="CAB4728628.1"/>
    </source>
</evidence>
<evidence type="ECO:0000313" key="10">
    <source>
        <dbReference type="EMBL" id="CAB4845939.1"/>
    </source>
</evidence>
<evidence type="ECO:0000256" key="5">
    <source>
        <dbReference type="ARBA" id="ARBA00023002"/>
    </source>
</evidence>
<comment type="cofactor">
    <cofactor evidence="1">
        <name>Zn(2+)</name>
        <dbReference type="ChEBI" id="CHEBI:29105"/>
    </cofactor>
</comment>
<proteinExistence type="inferred from homology"/>
<evidence type="ECO:0000256" key="1">
    <source>
        <dbReference type="ARBA" id="ARBA00001947"/>
    </source>
</evidence>
<dbReference type="EMBL" id="CAESGF010000004">
    <property type="protein sequence ID" value="CAB4363229.1"/>
    <property type="molecule type" value="Genomic_DNA"/>
</dbReference>
<dbReference type="EMBL" id="CAFAAV010000046">
    <property type="protein sequence ID" value="CAB4812020.1"/>
    <property type="molecule type" value="Genomic_DNA"/>
</dbReference>
<dbReference type="InterPro" id="IPR014436">
    <property type="entry name" value="Extradiol_dOase_DODA"/>
</dbReference>
<dbReference type="EMBL" id="CAFBIY010000001">
    <property type="protein sequence ID" value="CAB4845939.1"/>
    <property type="molecule type" value="Genomic_DNA"/>
</dbReference>
<evidence type="ECO:0000313" key="9">
    <source>
        <dbReference type="EMBL" id="CAB4812020.1"/>
    </source>
</evidence>
<comment type="similarity">
    <text evidence="2">Belongs to the DODA-type extradiol aromatic ring-opening dioxygenase family.</text>
</comment>
<evidence type="ECO:0000256" key="2">
    <source>
        <dbReference type="ARBA" id="ARBA00007581"/>
    </source>
</evidence>
<dbReference type="GO" id="GO:0008270">
    <property type="term" value="F:zinc ion binding"/>
    <property type="evidence" value="ECO:0007669"/>
    <property type="project" value="InterPro"/>
</dbReference>
<sequence length="263" mass="28809">MTQPRMPVAYISHGGGPCFFMDWDPPREWDGLRAALEGIGPSLPSQPTAIVVVTAHWESRDVAVDSGATPGLIYDYGGFPAHTYQLTYPAPGSPVVANEIDSLLTAAGIPHHLEPAHGWDHGVFIPLKVMFPDAQIPVVAVSVLADFDPLAHLELGRALAPLRDQGVLIIGSGSSFHHFGNFGREEFAVPFDHWLHLTLDQPEHQRWESLVHWTDAPHARKAHGREEHLLPLMVVVGAAGADAAHSIFNQRVMSTTMSCWQFH</sequence>
<dbReference type="PIRSF" id="PIRSF006157">
    <property type="entry name" value="Doxgns_DODA"/>
    <property type="match status" value="1"/>
</dbReference>
<organism evidence="8">
    <name type="scientific">freshwater metagenome</name>
    <dbReference type="NCBI Taxonomy" id="449393"/>
    <lineage>
        <taxon>unclassified sequences</taxon>
        <taxon>metagenomes</taxon>
        <taxon>ecological metagenomes</taxon>
    </lineage>
</organism>
<reference evidence="8" key="1">
    <citation type="submission" date="2020-05" db="EMBL/GenBank/DDBJ databases">
        <authorList>
            <person name="Chiriac C."/>
            <person name="Salcher M."/>
            <person name="Ghai R."/>
            <person name="Kavagutti S V."/>
        </authorList>
    </citation>
    <scope>NUCLEOTIDE SEQUENCE</scope>
</reference>
<evidence type="ECO:0000256" key="3">
    <source>
        <dbReference type="ARBA" id="ARBA00022723"/>
    </source>
</evidence>
<dbReference type="Gene3D" id="3.40.830.10">
    <property type="entry name" value="LigB-like"/>
    <property type="match status" value="1"/>
</dbReference>
<keyword evidence="5" id="KW-0560">Oxidoreductase</keyword>
<protein>
    <submittedName>
        <fullName evidence="8">Unannotated protein</fullName>
    </submittedName>
</protein>
<dbReference type="Pfam" id="PF02900">
    <property type="entry name" value="LigB"/>
    <property type="match status" value="1"/>
</dbReference>
<dbReference type="PANTHER" id="PTHR30096:SF0">
    <property type="entry name" value="4,5-DOPA DIOXYGENASE EXTRADIOL-LIKE PROTEIN"/>
    <property type="match status" value="1"/>
</dbReference>
<accession>A0A6J6S1S9</accession>
<dbReference type="AlphaFoldDB" id="A0A6J6S1S9"/>
<dbReference type="EMBL" id="CAEZYF010000012">
    <property type="protein sequence ID" value="CAB4728628.1"/>
    <property type="molecule type" value="Genomic_DNA"/>
</dbReference>
<gene>
    <name evidence="8" type="ORF">UFOPK2656_01946</name>
    <name evidence="9" type="ORF">UFOPK3099_00807</name>
    <name evidence="10" type="ORF">UFOPK3267_00047</name>
    <name evidence="11" type="ORF">UFOPK3651_00814</name>
    <name evidence="12" type="ORF">UFOPK3931_03465</name>
    <name evidence="7" type="ORF">UFOPK4189_01011</name>
</gene>
<dbReference type="EMBL" id="CAFBOL010000189">
    <property type="protein sequence ID" value="CAB5022831.1"/>
    <property type="molecule type" value="Genomic_DNA"/>
</dbReference>
<evidence type="ECO:0000313" key="7">
    <source>
        <dbReference type="EMBL" id="CAB4363229.1"/>
    </source>
</evidence>
<dbReference type="InterPro" id="IPR004183">
    <property type="entry name" value="Xdiol_dOase_suB"/>
</dbReference>
<dbReference type="EMBL" id="CAFBMT010000004">
    <property type="protein sequence ID" value="CAB4920382.1"/>
    <property type="molecule type" value="Genomic_DNA"/>
</dbReference>
<dbReference type="PANTHER" id="PTHR30096">
    <property type="entry name" value="4,5-DOPA DIOXYGENASE EXTRADIOL-LIKE PROTEIN"/>
    <property type="match status" value="1"/>
</dbReference>
<evidence type="ECO:0000313" key="11">
    <source>
        <dbReference type="EMBL" id="CAB4920382.1"/>
    </source>
</evidence>
<dbReference type="GO" id="GO:0008198">
    <property type="term" value="F:ferrous iron binding"/>
    <property type="evidence" value="ECO:0007669"/>
    <property type="project" value="InterPro"/>
</dbReference>
<dbReference type="SUPFAM" id="SSF53213">
    <property type="entry name" value="LigB-like"/>
    <property type="match status" value="1"/>
</dbReference>
<feature type="domain" description="Extradiol ring-cleavage dioxygenase class III enzyme subunit B" evidence="6">
    <location>
        <begin position="10"/>
        <end position="253"/>
    </location>
</feature>
<evidence type="ECO:0000259" key="6">
    <source>
        <dbReference type="Pfam" id="PF02900"/>
    </source>
</evidence>